<proteinExistence type="predicted"/>
<protein>
    <submittedName>
        <fullName evidence="1">Uncharacterized protein</fullName>
    </submittedName>
</protein>
<reference evidence="2" key="1">
    <citation type="submission" date="2016-10" db="EMBL/GenBank/DDBJ databases">
        <authorList>
            <person name="Varghese N."/>
        </authorList>
    </citation>
    <scope>NUCLEOTIDE SEQUENCE [LARGE SCALE GENOMIC DNA]</scope>
    <source>
        <strain evidence="2">92MFCol6.1</strain>
    </source>
</reference>
<dbReference type="RefSeq" id="WP_025875453.1">
    <property type="nucleotide sequence ID" value="NZ_CBXW010000007.1"/>
</dbReference>
<dbReference type="AlphaFoldDB" id="A0A1W1H2C9"/>
<sequence length="216" mass="23335">MDDRVDDELMEEWAAFCAGRSEQEDWYFSGLLQGVTGPEMLAAVFATFPHADELRARALDVLGAGHWGDHLYLQPARVGDTQALARAARAWLDELARVAGAAGEPALQATLRDVPVVEAPADRLQSAWSGSGPAAYLHDVICDEVRQARTLDGPQMNALDEALYHLASDLYLGWYIAQPLAPASVDFGPYLAFWRLGGRGALVEGAFLVEAPAADV</sequence>
<evidence type="ECO:0000313" key="1">
    <source>
        <dbReference type="EMBL" id="SLM25747.1"/>
    </source>
</evidence>
<gene>
    <name evidence="1" type="ORF">SAMN04488690_3500</name>
</gene>
<organism evidence="1 2">
    <name type="scientific">Stenotrophomonas indicatrix</name>
    <dbReference type="NCBI Taxonomy" id="2045451"/>
    <lineage>
        <taxon>Bacteria</taxon>
        <taxon>Pseudomonadati</taxon>
        <taxon>Pseudomonadota</taxon>
        <taxon>Gammaproteobacteria</taxon>
        <taxon>Lysobacterales</taxon>
        <taxon>Lysobacteraceae</taxon>
        <taxon>Stenotrophomonas</taxon>
    </lineage>
</organism>
<dbReference type="EMBL" id="FWEU01000005">
    <property type="protein sequence ID" value="SLM25747.1"/>
    <property type="molecule type" value="Genomic_DNA"/>
</dbReference>
<name>A0A1W1H2C9_9GAMM</name>
<dbReference type="Proteomes" id="UP000191133">
    <property type="component" value="Unassembled WGS sequence"/>
</dbReference>
<evidence type="ECO:0000313" key="2">
    <source>
        <dbReference type="Proteomes" id="UP000191133"/>
    </source>
</evidence>
<accession>A0A1W1H2C9</accession>